<accession>B0WML4</accession>
<dbReference type="PANTHER" id="PTHR47111">
    <property type="entry name" value="BCDNA.LD29892"/>
    <property type="match status" value="1"/>
</dbReference>
<sequence length="282" mass="31677">MNPYLLPPPLASGAIDLLQEMLLEPTIRCTRTLWTSVGICRWFRNKASATPTRPAFATLATGSIWGSFGMVICGEGYVPAGQGIRESVGGLLRARRVRVCTVQHRSGQKTGKLMPKLRVRELNCKQQIAAGRLKGMVPSPRIVINLDTNPNIPFLAKGMRVDHRRILVAEKDFNPGDVIMDAEQLLTAIDFNLCYENCSHCGVKFSNSLIPFPGCVFSMYCGEECRQNSWKLWHQFVATKLRNFSNFNLLSTPRLFFYGLSLFDDNLAELKRFCEGKPRVQS</sequence>
<gene>
    <name evidence="6" type="primary">6040568</name>
    <name evidence="5" type="ORF">CpipJ_CPIJ007994</name>
</gene>
<dbReference type="OrthoDB" id="6054366at2759"/>
<proteinExistence type="predicted"/>
<dbReference type="VEuPathDB" id="VectorBase:CQUJHB006319"/>
<feature type="domain" description="MYND-type" evidence="4">
    <location>
        <begin position="198"/>
        <end position="235"/>
    </location>
</feature>
<dbReference type="Pfam" id="PF01753">
    <property type="entry name" value="zf-MYND"/>
    <property type="match status" value="1"/>
</dbReference>
<dbReference type="KEGG" id="cqu:CpipJ_CPIJ007994"/>
<evidence type="ECO:0000256" key="3">
    <source>
        <dbReference type="ARBA" id="ARBA00022833"/>
    </source>
</evidence>
<name>B0WML4_CULQU</name>
<dbReference type="Proteomes" id="UP000002320">
    <property type="component" value="Unassembled WGS sequence"/>
</dbReference>
<dbReference type="AlphaFoldDB" id="B0WML4"/>
<dbReference type="InterPro" id="IPR046341">
    <property type="entry name" value="SET_dom_sf"/>
</dbReference>
<reference evidence="6" key="2">
    <citation type="submission" date="2020-05" db="UniProtKB">
        <authorList>
            <consortium name="EnsemblMetazoa"/>
        </authorList>
    </citation>
    <scope>IDENTIFICATION</scope>
    <source>
        <strain evidence="6">JHB</strain>
    </source>
</reference>
<keyword evidence="2" id="KW-0863">Zinc-finger</keyword>
<dbReference type="SUPFAM" id="SSF144232">
    <property type="entry name" value="HIT/MYND zinc finger-like"/>
    <property type="match status" value="1"/>
</dbReference>
<dbReference type="VEuPathDB" id="VectorBase:CPIJ007994"/>
<dbReference type="InterPro" id="IPR002893">
    <property type="entry name" value="Znf_MYND"/>
</dbReference>
<dbReference type="InParanoid" id="B0WML4"/>
<reference evidence="5" key="1">
    <citation type="submission" date="2007-03" db="EMBL/GenBank/DDBJ databases">
        <title>Annotation of Culex pipiens quinquefasciatus.</title>
        <authorList>
            <consortium name="The Broad Institute Genome Sequencing Platform"/>
            <person name="Atkinson P.W."/>
            <person name="Hemingway J."/>
            <person name="Christensen B.M."/>
            <person name="Higgs S."/>
            <person name="Kodira C."/>
            <person name="Hannick L."/>
            <person name="Megy K."/>
            <person name="O'Leary S."/>
            <person name="Pearson M."/>
            <person name="Haas B.J."/>
            <person name="Mauceli E."/>
            <person name="Wortman J.R."/>
            <person name="Lee N.H."/>
            <person name="Guigo R."/>
            <person name="Stanke M."/>
            <person name="Alvarado L."/>
            <person name="Amedeo P."/>
            <person name="Antoine C.H."/>
            <person name="Arensburger P."/>
            <person name="Bidwell S.L."/>
            <person name="Crawford M."/>
            <person name="Camaro F."/>
            <person name="Devon K."/>
            <person name="Engels R."/>
            <person name="Hammond M."/>
            <person name="Howarth C."/>
            <person name="Koehrsen M."/>
            <person name="Lawson D."/>
            <person name="Montgomery P."/>
            <person name="Nene V."/>
            <person name="Nusbaum C."/>
            <person name="Puiu D."/>
            <person name="Romero-Severson J."/>
            <person name="Severson D.W."/>
            <person name="Shumway M."/>
            <person name="Sisk P."/>
            <person name="Stolte C."/>
            <person name="Zeng Q."/>
            <person name="Eisenstadt E."/>
            <person name="Fraser-Liggett C."/>
            <person name="Strausberg R."/>
            <person name="Galagan J."/>
            <person name="Birren B."/>
            <person name="Collins F.H."/>
        </authorList>
    </citation>
    <scope>NUCLEOTIDE SEQUENCE [LARGE SCALE GENOMIC DNA]</scope>
    <source>
        <strain evidence="5">JHB</strain>
    </source>
</reference>
<evidence type="ECO:0000313" key="6">
    <source>
        <dbReference type="EnsemblMetazoa" id="CPIJ007994-PA"/>
    </source>
</evidence>
<organism>
    <name type="scientific">Culex quinquefasciatus</name>
    <name type="common">Southern house mosquito</name>
    <name type="synonym">Culex pungens</name>
    <dbReference type="NCBI Taxonomy" id="7176"/>
    <lineage>
        <taxon>Eukaryota</taxon>
        <taxon>Metazoa</taxon>
        <taxon>Ecdysozoa</taxon>
        <taxon>Arthropoda</taxon>
        <taxon>Hexapoda</taxon>
        <taxon>Insecta</taxon>
        <taxon>Pterygota</taxon>
        <taxon>Neoptera</taxon>
        <taxon>Endopterygota</taxon>
        <taxon>Diptera</taxon>
        <taxon>Nematocera</taxon>
        <taxon>Culicoidea</taxon>
        <taxon>Culicidae</taxon>
        <taxon>Culicinae</taxon>
        <taxon>Culicini</taxon>
        <taxon>Culex</taxon>
        <taxon>Culex</taxon>
    </lineage>
</organism>
<dbReference type="PANTHER" id="PTHR47111:SF1">
    <property type="entry name" value="SET AND MYND DOMAIN-CONTAINING PROTEIN 4"/>
    <property type="match status" value="1"/>
</dbReference>
<dbReference type="GO" id="GO:0008270">
    <property type="term" value="F:zinc ion binding"/>
    <property type="evidence" value="ECO:0007669"/>
    <property type="project" value="UniProtKB-KW"/>
</dbReference>
<dbReference type="HOGENOM" id="CLU_987825_0_0_1"/>
<dbReference type="Gene3D" id="2.170.270.10">
    <property type="entry name" value="SET domain"/>
    <property type="match status" value="1"/>
</dbReference>
<keyword evidence="3" id="KW-0862">Zinc</keyword>
<evidence type="ECO:0000256" key="2">
    <source>
        <dbReference type="ARBA" id="ARBA00022771"/>
    </source>
</evidence>
<keyword evidence="1" id="KW-0479">Metal-binding</keyword>
<evidence type="ECO:0000313" key="5">
    <source>
        <dbReference type="EMBL" id="EDS31085.1"/>
    </source>
</evidence>
<dbReference type="EnsemblMetazoa" id="CPIJ007994-RA">
    <property type="protein sequence ID" value="CPIJ007994-PA"/>
    <property type="gene ID" value="CPIJ007994"/>
</dbReference>
<keyword evidence="7" id="KW-1185">Reference proteome</keyword>
<dbReference type="EMBL" id="DS231998">
    <property type="protein sequence ID" value="EDS31085.1"/>
    <property type="molecule type" value="Genomic_DNA"/>
</dbReference>
<protein>
    <recommendedName>
        <fullName evidence="4">MYND-type domain-containing protein</fullName>
    </recommendedName>
</protein>
<evidence type="ECO:0000256" key="1">
    <source>
        <dbReference type="ARBA" id="ARBA00022723"/>
    </source>
</evidence>
<evidence type="ECO:0000259" key="4">
    <source>
        <dbReference type="Pfam" id="PF01753"/>
    </source>
</evidence>
<dbReference type="Gene3D" id="6.10.140.2220">
    <property type="match status" value="1"/>
</dbReference>
<evidence type="ECO:0000313" key="7">
    <source>
        <dbReference type="Proteomes" id="UP000002320"/>
    </source>
</evidence>